<dbReference type="InterPro" id="IPR017850">
    <property type="entry name" value="Alkaline_phosphatase_core_sf"/>
</dbReference>
<gene>
    <name evidence="4" type="ORF">CGC55_10155</name>
    <name evidence="5" type="ORF">NCTC11653_02043</name>
</gene>
<keyword evidence="2" id="KW-0378">Hydrolase</keyword>
<evidence type="ECO:0000313" key="4">
    <source>
        <dbReference type="EMBL" id="ATA84842.1"/>
    </source>
</evidence>
<comment type="similarity">
    <text evidence="1">Belongs to the sulfatase family.</text>
</comment>
<accession>A0AAX2IEG7</accession>
<dbReference type="AlphaFoldDB" id="A0AAX2IEG7"/>
<dbReference type="Pfam" id="PF00884">
    <property type="entry name" value="Sulfatase"/>
    <property type="match status" value="1"/>
</dbReference>
<evidence type="ECO:0000313" key="6">
    <source>
        <dbReference type="Proteomes" id="UP000217301"/>
    </source>
</evidence>
<evidence type="ECO:0000256" key="2">
    <source>
        <dbReference type="ARBA" id="ARBA00022801"/>
    </source>
</evidence>
<evidence type="ECO:0000313" key="7">
    <source>
        <dbReference type="Proteomes" id="UP000249902"/>
    </source>
</evidence>
<dbReference type="InterPro" id="IPR052701">
    <property type="entry name" value="GAG_Ulvan_Degrading_Sulfatases"/>
</dbReference>
<dbReference type="EMBL" id="CP022385">
    <property type="protein sequence ID" value="ATA84842.1"/>
    <property type="molecule type" value="Genomic_DNA"/>
</dbReference>
<dbReference type="KEGG" id="cspu:CGC55_10155"/>
<dbReference type="EMBL" id="UAVP01000009">
    <property type="protein sequence ID" value="SQA76123.1"/>
    <property type="molecule type" value="Genomic_DNA"/>
</dbReference>
<dbReference type="RefSeq" id="WP_002678609.1">
    <property type="nucleotide sequence ID" value="NZ_CP022385.1"/>
</dbReference>
<dbReference type="PROSITE" id="PS00149">
    <property type="entry name" value="SULFATASE_2"/>
    <property type="match status" value="1"/>
</dbReference>
<dbReference type="PANTHER" id="PTHR43751:SF6">
    <property type="entry name" value="N-ACETYLGALACTOSAMINE-6-O-SULFATASE"/>
    <property type="match status" value="1"/>
</dbReference>
<evidence type="ECO:0000259" key="3">
    <source>
        <dbReference type="Pfam" id="PF00884"/>
    </source>
</evidence>
<reference evidence="6" key="2">
    <citation type="submission" date="2017-06" db="EMBL/GenBank/DDBJ databases">
        <title>Capnocytophaga spp. assemblies.</title>
        <authorList>
            <person name="Gulvik C.A."/>
        </authorList>
    </citation>
    <scope>NUCLEOTIDE SEQUENCE [LARGE SCALE GENOMIC DNA]</scope>
    <source>
        <strain evidence="6">KC1668</strain>
    </source>
</reference>
<dbReference type="PANTHER" id="PTHR43751">
    <property type="entry name" value="SULFATASE"/>
    <property type="match status" value="1"/>
</dbReference>
<dbReference type="Proteomes" id="UP000217301">
    <property type="component" value="Chromosome"/>
</dbReference>
<name>A0AAX2IEG7_CAPSP</name>
<dbReference type="GO" id="GO:0016787">
    <property type="term" value="F:hydrolase activity"/>
    <property type="evidence" value="ECO:0007669"/>
    <property type="project" value="UniProtKB-KW"/>
</dbReference>
<feature type="domain" description="Sulfatase N-terminal" evidence="3">
    <location>
        <begin position="9"/>
        <end position="44"/>
    </location>
</feature>
<evidence type="ECO:0000256" key="1">
    <source>
        <dbReference type="ARBA" id="ARBA00008779"/>
    </source>
</evidence>
<proteinExistence type="inferred from homology"/>
<dbReference type="Proteomes" id="UP000249902">
    <property type="component" value="Unassembled WGS sequence"/>
</dbReference>
<reference evidence="5 7" key="3">
    <citation type="submission" date="2018-06" db="EMBL/GenBank/DDBJ databases">
        <authorList>
            <consortium name="Pathogen Informatics"/>
            <person name="Doyle S."/>
        </authorList>
    </citation>
    <scope>NUCLEOTIDE SEQUENCE [LARGE SCALE GENOMIC DNA]</scope>
    <source>
        <strain evidence="5 7">NCTC11653</strain>
    </source>
</reference>
<dbReference type="InterPro" id="IPR000917">
    <property type="entry name" value="Sulfatase_N"/>
</dbReference>
<sequence length="180" mass="20038">MIDNNDAFALIPARHQTVATIFKKAGYATAAIGKWHLGLGDRGGIDWNKPILHTPNDIGFDESFIMPATSDRVPYEVAPARDTQPHWASWVGKDKKGRTYAVQEGLRNVLVVLKGKYKYIDPTAQTMKRAWETGIETGFEGAPQLYDLSVDPAERHNIAGQQPALVKEFEAVIRGERGRH</sequence>
<evidence type="ECO:0000313" key="5">
    <source>
        <dbReference type="EMBL" id="SQA76123.1"/>
    </source>
</evidence>
<reference evidence="4" key="1">
    <citation type="journal article" date="2017" name="Genome Announc.">
        <title>Twelve Complete Reference Genomes of Clinical Isolates in the Capnocytophaga Genus.</title>
        <authorList>
            <person name="Villarma A."/>
            <person name="Gulvik C.A."/>
            <person name="Rowe L.A."/>
            <person name="Sheth M."/>
            <person name="Juieng P."/>
            <person name="Nicholson A.C."/>
            <person name="Loparev V.N."/>
            <person name="McQuiston J.R."/>
        </authorList>
    </citation>
    <scope>NUCLEOTIDE SEQUENCE</scope>
    <source>
        <strain evidence="4">KC1668</strain>
    </source>
</reference>
<protein>
    <submittedName>
        <fullName evidence="5">Sulfatase</fullName>
    </submittedName>
</protein>
<dbReference type="InterPro" id="IPR024607">
    <property type="entry name" value="Sulfatase_CS"/>
</dbReference>
<dbReference type="Gene3D" id="3.40.720.10">
    <property type="entry name" value="Alkaline Phosphatase, subunit A"/>
    <property type="match status" value="1"/>
</dbReference>
<dbReference type="Gene3D" id="3.30.1120.10">
    <property type="match status" value="1"/>
</dbReference>
<organism evidence="5 7">
    <name type="scientific">Capnocytophaga sputigena</name>
    <dbReference type="NCBI Taxonomy" id="1019"/>
    <lineage>
        <taxon>Bacteria</taxon>
        <taxon>Pseudomonadati</taxon>
        <taxon>Bacteroidota</taxon>
        <taxon>Flavobacteriia</taxon>
        <taxon>Flavobacteriales</taxon>
        <taxon>Flavobacteriaceae</taxon>
        <taxon>Capnocytophaga</taxon>
    </lineage>
</organism>
<dbReference type="SUPFAM" id="SSF53649">
    <property type="entry name" value="Alkaline phosphatase-like"/>
    <property type="match status" value="2"/>
</dbReference>
<keyword evidence="6" id="KW-1185">Reference proteome</keyword>